<reference evidence="3" key="1">
    <citation type="journal article" date="2019" name="Int. J. Syst. Evol. Microbiol.">
        <title>The Global Catalogue of Microorganisms (GCM) 10K type strain sequencing project: providing services to taxonomists for standard genome sequencing and annotation.</title>
        <authorList>
            <consortium name="The Broad Institute Genomics Platform"/>
            <consortium name="The Broad Institute Genome Sequencing Center for Infectious Disease"/>
            <person name="Wu L."/>
            <person name="Ma J."/>
        </authorList>
    </citation>
    <scope>NUCLEOTIDE SEQUENCE [LARGE SCALE GENOMIC DNA]</scope>
    <source>
        <strain evidence="3">JCM 18537</strain>
    </source>
</reference>
<accession>A0ABP9A0P2</accession>
<protein>
    <submittedName>
        <fullName evidence="2">Uncharacterized protein</fullName>
    </submittedName>
</protein>
<dbReference type="EMBL" id="BAABKO010000002">
    <property type="protein sequence ID" value="GAA4770740.1"/>
    <property type="molecule type" value="Genomic_DNA"/>
</dbReference>
<keyword evidence="1" id="KW-0732">Signal</keyword>
<evidence type="ECO:0000313" key="2">
    <source>
        <dbReference type="EMBL" id="GAA4770740.1"/>
    </source>
</evidence>
<feature type="chain" id="PRO_5045121300" evidence="1">
    <location>
        <begin position="35"/>
        <end position="194"/>
    </location>
</feature>
<name>A0ABP9A0P2_9MICO</name>
<dbReference type="Proteomes" id="UP001501645">
    <property type="component" value="Unassembled WGS sequence"/>
</dbReference>
<evidence type="ECO:0000256" key="1">
    <source>
        <dbReference type="SAM" id="SignalP"/>
    </source>
</evidence>
<sequence>MTVITPRAKRALQAAAATGATLALLAVAPLSASAAIVPLHIDNGAGSSPAAIYTGGSGSHTIEISGEGFDYNPAWAGWLFSDAGIYVAFGPDVEIEDVYLEASTFASHAGGQFWVHNGADATASDEWELTTAGDFDGLALTVQSTFSDGDANSFTCTSGPTDTTAGRVDCFVYTLSAHGSWDRGNDNKIPVYFG</sequence>
<comment type="caution">
    <text evidence="2">The sequence shown here is derived from an EMBL/GenBank/DDBJ whole genome shotgun (WGS) entry which is preliminary data.</text>
</comment>
<keyword evidence="3" id="KW-1185">Reference proteome</keyword>
<feature type="signal peptide" evidence="1">
    <location>
        <begin position="1"/>
        <end position="34"/>
    </location>
</feature>
<dbReference type="RefSeq" id="WP_345437301.1">
    <property type="nucleotide sequence ID" value="NZ_BAABKO010000002.1"/>
</dbReference>
<proteinExistence type="predicted"/>
<organism evidence="2 3">
    <name type="scientific">Microbacterium gilvum</name>
    <dbReference type="NCBI Taxonomy" id="1336204"/>
    <lineage>
        <taxon>Bacteria</taxon>
        <taxon>Bacillati</taxon>
        <taxon>Actinomycetota</taxon>
        <taxon>Actinomycetes</taxon>
        <taxon>Micrococcales</taxon>
        <taxon>Microbacteriaceae</taxon>
        <taxon>Microbacterium</taxon>
    </lineage>
</organism>
<gene>
    <name evidence="2" type="ORF">GCM10023351_13220</name>
</gene>
<evidence type="ECO:0000313" key="3">
    <source>
        <dbReference type="Proteomes" id="UP001501645"/>
    </source>
</evidence>